<dbReference type="EMBL" id="WTYB01000004">
    <property type="protein sequence ID" value="MXP39885.1"/>
    <property type="molecule type" value="Genomic_DNA"/>
</dbReference>
<dbReference type="GO" id="GO:0000976">
    <property type="term" value="F:transcription cis-regulatory region binding"/>
    <property type="evidence" value="ECO:0007669"/>
    <property type="project" value="TreeGrafter"/>
</dbReference>
<proteinExistence type="predicted"/>
<keyword evidence="7" id="KW-1185">Reference proteome</keyword>
<dbReference type="InterPro" id="IPR009057">
    <property type="entry name" value="Homeodomain-like_sf"/>
</dbReference>
<dbReference type="Proteomes" id="UP000430021">
    <property type="component" value="Unassembled WGS sequence"/>
</dbReference>
<dbReference type="Pfam" id="PF00440">
    <property type="entry name" value="TetR_N"/>
    <property type="match status" value="1"/>
</dbReference>
<evidence type="ECO:0000313" key="5">
    <source>
        <dbReference type="EMBL" id="MXP39885.1"/>
    </source>
</evidence>
<protein>
    <submittedName>
        <fullName evidence="4">AcrR family transcriptional regulator</fullName>
    </submittedName>
    <submittedName>
        <fullName evidence="5">TetR family transcriptional regulator</fullName>
    </submittedName>
</protein>
<accession>A0A6I4URS5</accession>
<dbReference type="AlphaFoldDB" id="A0A6I4URS5"/>
<sequence length="229" mass="24441">MATKLSPKMGQRRENILRAARTLIVRDGFDALTTRRLADEAGITAPTLYNLIGDKNEIIRQLVSDGVVRVGSRATLGADLPPLAMAEGIIETALSVVAEDQVYFRAVVIASDRVPGAFAAAGDGPASVANAAQISIDMMTAACRAAIGAQLLEGHVAAETLGLQIFIGFRGPFRDWANQLISVGEFRRRALRGLYMAMAVDAAPQFREILRAKVIALEPPFQAGLDEPA</sequence>
<dbReference type="PANTHER" id="PTHR30055:SF226">
    <property type="entry name" value="HTH-TYPE TRANSCRIPTIONAL REGULATOR PKSA"/>
    <property type="match status" value="1"/>
</dbReference>
<comment type="caution">
    <text evidence="5">The sequence shown here is derived from an EMBL/GenBank/DDBJ whole genome shotgun (WGS) entry which is preliminary data.</text>
</comment>
<name>A0A6I4URS5_9SPHN</name>
<feature type="domain" description="HTH tetR-type" evidence="3">
    <location>
        <begin position="10"/>
        <end position="70"/>
    </location>
</feature>
<evidence type="ECO:0000256" key="2">
    <source>
        <dbReference type="PROSITE-ProRule" id="PRU00335"/>
    </source>
</evidence>
<evidence type="ECO:0000313" key="7">
    <source>
        <dbReference type="Proteomes" id="UP000548685"/>
    </source>
</evidence>
<dbReference type="PROSITE" id="PS50977">
    <property type="entry name" value="HTH_TETR_2"/>
    <property type="match status" value="1"/>
</dbReference>
<dbReference type="Gene3D" id="1.10.357.10">
    <property type="entry name" value="Tetracycline Repressor, domain 2"/>
    <property type="match status" value="1"/>
</dbReference>
<feature type="DNA-binding region" description="H-T-H motif" evidence="2">
    <location>
        <begin position="33"/>
        <end position="52"/>
    </location>
</feature>
<keyword evidence="1 2" id="KW-0238">DNA-binding</keyword>
<dbReference type="GO" id="GO:0003700">
    <property type="term" value="F:DNA-binding transcription factor activity"/>
    <property type="evidence" value="ECO:0007669"/>
    <property type="project" value="TreeGrafter"/>
</dbReference>
<evidence type="ECO:0000259" key="3">
    <source>
        <dbReference type="PROSITE" id="PS50977"/>
    </source>
</evidence>
<dbReference type="InterPro" id="IPR001647">
    <property type="entry name" value="HTH_TetR"/>
</dbReference>
<evidence type="ECO:0000313" key="4">
    <source>
        <dbReference type="EMBL" id="MBB3776882.1"/>
    </source>
</evidence>
<evidence type="ECO:0000256" key="1">
    <source>
        <dbReference type="ARBA" id="ARBA00023125"/>
    </source>
</evidence>
<dbReference type="OrthoDB" id="9816431at2"/>
<dbReference type="PRINTS" id="PR00455">
    <property type="entry name" value="HTHTETR"/>
</dbReference>
<dbReference type="PANTHER" id="PTHR30055">
    <property type="entry name" value="HTH-TYPE TRANSCRIPTIONAL REGULATOR RUTR"/>
    <property type="match status" value="1"/>
</dbReference>
<dbReference type="EMBL" id="JACICE010000004">
    <property type="protein sequence ID" value="MBB3776882.1"/>
    <property type="molecule type" value="Genomic_DNA"/>
</dbReference>
<organism evidence="5 6">
    <name type="scientific">Erythrobacter ramosus</name>
    <dbReference type="NCBI Taxonomy" id="35811"/>
    <lineage>
        <taxon>Bacteria</taxon>
        <taxon>Pseudomonadati</taxon>
        <taxon>Pseudomonadota</taxon>
        <taxon>Alphaproteobacteria</taxon>
        <taxon>Sphingomonadales</taxon>
        <taxon>Erythrobacteraceae</taxon>
        <taxon>Erythrobacter/Porphyrobacter group</taxon>
        <taxon>Erythrobacter</taxon>
    </lineage>
</organism>
<dbReference type="SUPFAM" id="SSF46689">
    <property type="entry name" value="Homeodomain-like"/>
    <property type="match status" value="1"/>
</dbReference>
<reference evidence="4 7" key="2">
    <citation type="submission" date="2020-08" db="EMBL/GenBank/DDBJ databases">
        <title>Genomic Encyclopedia of Type Strains, Phase IV (KMG-IV): sequencing the most valuable type-strain genomes for metagenomic binning, comparative biology and taxonomic classification.</title>
        <authorList>
            <person name="Goeker M."/>
        </authorList>
    </citation>
    <scope>NUCLEOTIDE SEQUENCE [LARGE SCALE GENOMIC DNA]</scope>
    <source>
        <strain evidence="4 7">DSM 8510</strain>
    </source>
</reference>
<reference evidence="5 6" key="1">
    <citation type="submission" date="2019-12" db="EMBL/GenBank/DDBJ databases">
        <title>Genomic-based taxomic classification of the family Erythrobacteraceae.</title>
        <authorList>
            <person name="Xu L."/>
        </authorList>
    </citation>
    <scope>NUCLEOTIDE SEQUENCE [LARGE SCALE GENOMIC DNA]</scope>
    <source>
        <strain evidence="5 6">JCM 10282</strain>
    </source>
</reference>
<dbReference type="Proteomes" id="UP000548685">
    <property type="component" value="Unassembled WGS sequence"/>
</dbReference>
<dbReference type="InterPro" id="IPR050109">
    <property type="entry name" value="HTH-type_TetR-like_transc_reg"/>
</dbReference>
<evidence type="ECO:0000313" key="6">
    <source>
        <dbReference type="Proteomes" id="UP000430021"/>
    </source>
</evidence>
<gene>
    <name evidence="4" type="ORF">FHS52_002875</name>
    <name evidence="5" type="ORF">GRI59_14850</name>
</gene>
<dbReference type="RefSeq" id="WP_160762017.1">
    <property type="nucleotide sequence ID" value="NZ_BAAADZ010000001.1"/>
</dbReference>